<sequence length="75" mass="8609">MPIHTVRNHKTTPGDQHPLDLSCTKGRQFQHSKFYAPGCRNGAKNYQTSSICVFLLFQECVKPIMICKIHCIPHR</sequence>
<keyword evidence="2" id="KW-1185">Reference proteome</keyword>
<dbReference type="AlphaFoldDB" id="A0A0B0NYC4"/>
<gene>
    <name evidence="1" type="ORF">F383_09780</name>
</gene>
<protein>
    <submittedName>
        <fullName evidence="1">Uncharacterized protein</fullName>
    </submittedName>
</protein>
<evidence type="ECO:0000313" key="2">
    <source>
        <dbReference type="Proteomes" id="UP000032142"/>
    </source>
</evidence>
<proteinExistence type="predicted"/>
<name>A0A0B0NYC4_GOSAR</name>
<dbReference type="Proteomes" id="UP000032142">
    <property type="component" value="Unassembled WGS sequence"/>
</dbReference>
<evidence type="ECO:0000313" key="1">
    <source>
        <dbReference type="EMBL" id="KHG17785.1"/>
    </source>
</evidence>
<reference evidence="2" key="1">
    <citation type="submission" date="2014-09" db="EMBL/GenBank/DDBJ databases">
        <authorList>
            <person name="Mudge J."/>
            <person name="Ramaraj T."/>
            <person name="Lindquist I.E."/>
            <person name="Bharti A.K."/>
            <person name="Sundararajan A."/>
            <person name="Cameron C.T."/>
            <person name="Woodward J.E."/>
            <person name="May G.D."/>
            <person name="Brubaker C."/>
            <person name="Broadhvest J."/>
            <person name="Wilkins T.A."/>
        </authorList>
    </citation>
    <scope>NUCLEOTIDE SEQUENCE</scope>
    <source>
        <strain evidence="2">cv. AKA8401</strain>
    </source>
</reference>
<accession>A0A0B0NYC4</accession>
<organism evidence="1 2">
    <name type="scientific">Gossypium arboreum</name>
    <name type="common">Tree cotton</name>
    <name type="synonym">Gossypium nanking</name>
    <dbReference type="NCBI Taxonomy" id="29729"/>
    <lineage>
        <taxon>Eukaryota</taxon>
        <taxon>Viridiplantae</taxon>
        <taxon>Streptophyta</taxon>
        <taxon>Embryophyta</taxon>
        <taxon>Tracheophyta</taxon>
        <taxon>Spermatophyta</taxon>
        <taxon>Magnoliopsida</taxon>
        <taxon>eudicotyledons</taxon>
        <taxon>Gunneridae</taxon>
        <taxon>Pentapetalae</taxon>
        <taxon>rosids</taxon>
        <taxon>malvids</taxon>
        <taxon>Malvales</taxon>
        <taxon>Malvaceae</taxon>
        <taxon>Malvoideae</taxon>
        <taxon>Gossypium</taxon>
    </lineage>
</organism>
<dbReference type="EMBL" id="KN409030">
    <property type="protein sequence ID" value="KHG17785.1"/>
    <property type="molecule type" value="Genomic_DNA"/>
</dbReference>